<gene>
    <name evidence="4" type="ORF">D1610_08615</name>
</gene>
<dbReference type="Gene3D" id="2.60.120.1620">
    <property type="match status" value="1"/>
</dbReference>
<feature type="domain" description="Gylcosyl hydrolase 115 C-terminal" evidence="3">
    <location>
        <begin position="665"/>
        <end position="811"/>
    </location>
</feature>
<dbReference type="Gene3D" id="3.20.20.520">
    <property type="entry name" value="Glycosyl hydrolase family 115"/>
    <property type="match status" value="1"/>
</dbReference>
<dbReference type="AlphaFoldDB" id="A0A396RVK4"/>
<dbReference type="Pfam" id="PF17829">
    <property type="entry name" value="GH115_C"/>
    <property type="match status" value="1"/>
</dbReference>
<dbReference type="GO" id="GO:0016787">
    <property type="term" value="F:hydrolase activity"/>
    <property type="evidence" value="ECO:0007669"/>
    <property type="project" value="UniProtKB-KW"/>
</dbReference>
<keyword evidence="2" id="KW-0732">Signal</keyword>
<dbReference type="RefSeq" id="WP_118863683.1">
    <property type="nucleotide sequence ID" value="NZ_QWLV01000002.1"/>
</dbReference>
<sequence length="814" mass="89269">MKIAHIAALLLSLLAAPAFACTGDAAICETTSPGALSLIAEGVPARIVVEPGGDAGVRDAADDLARDLAALGVRDDTASDRAIIIGVVGASPLIDRLVAEGRLDVSGAAGRWEGFVQQVVDRPMPGVERALVIAGADRRGAIFGVYDLSRRAGVSPWAWWADVPVARRANLFVATGSRADAPAVRYRGIFLNDEEPALGEWARASFGGINAKFYERVFELTLRLKGNYLWPAMWGKSLWQDDPASAALAQRMGIVLGTSHHEPMLRAHVEWEREKAGAWDYTANTARLRRFWREGIERNAGREALVTIGMRGDGDEPMIEGTAISLLERIVADQRAILADVTGKPAEQTPQIWALYKEVQDYYDQGMQVPDDVTLLFADDNWGNIRRLPKPGETRAGGYGVYYHFDYVGGPRNYKWLNTNQISRTWEQMSLAWTHGVDRLWIVNVGDLKPMELPTSFFLDMAWNPAAMTVDAMADYHRAWAAEQFGAGSAAAIASILDRTTRYLARQKPELWSPDSWSLDNGEAAGVLAEWAALDRDVDAVRPMIAADAEAAFFQLVEHPVRAAGNLARLYVTVARNRRAASEGRLEANALADQAERLFAEDRAIRRRYESLKGGKWRHMMAQTHIGYTGWQQPETDIMPQVHRVVPGTAATPRQGPAALPAPLTIEAAAFASQRPDGDARWITVPGLGITGRAVTPWPQIASARSAGEGPMLEYDVTLPRGEVQLEVLAAPSLDVTGTGRRYAIAIGDAPPQTIDLWAGTGEREWAEAVSNSVRITTSRHRIETAGRHRIRLWMVDPGVVIEQLRIRTWGIGR</sequence>
<dbReference type="GO" id="GO:0005975">
    <property type="term" value="P:carbohydrate metabolic process"/>
    <property type="evidence" value="ECO:0007669"/>
    <property type="project" value="UniProtKB-ARBA"/>
</dbReference>
<dbReference type="Gene3D" id="3.30.379.10">
    <property type="entry name" value="Chitobiase/beta-hexosaminidase domain 2-like"/>
    <property type="match status" value="1"/>
</dbReference>
<dbReference type="InterPro" id="IPR031924">
    <property type="entry name" value="GH115"/>
</dbReference>
<keyword evidence="1" id="KW-0378">Hydrolase</keyword>
<evidence type="ECO:0000259" key="3">
    <source>
        <dbReference type="Pfam" id="PF17829"/>
    </source>
</evidence>
<dbReference type="Proteomes" id="UP000266693">
    <property type="component" value="Unassembled WGS sequence"/>
</dbReference>
<reference evidence="4 5" key="1">
    <citation type="submission" date="2018-08" db="EMBL/GenBank/DDBJ databases">
        <title>The multiple taxonomic identification of Sphingomonas gilva.</title>
        <authorList>
            <person name="Zhu D."/>
            <person name="Zheng S."/>
        </authorList>
    </citation>
    <scope>NUCLEOTIDE SEQUENCE [LARGE SCALE GENOMIC DNA]</scope>
    <source>
        <strain evidence="4 5">ZDH117</strain>
    </source>
</reference>
<dbReference type="OrthoDB" id="8727830at2"/>
<evidence type="ECO:0000256" key="2">
    <source>
        <dbReference type="SAM" id="SignalP"/>
    </source>
</evidence>
<evidence type="ECO:0000256" key="1">
    <source>
        <dbReference type="ARBA" id="ARBA00022801"/>
    </source>
</evidence>
<dbReference type="InterPro" id="IPR041437">
    <property type="entry name" value="GH115_C"/>
</dbReference>
<feature type="chain" id="PRO_5017288507" description="Gylcosyl hydrolase 115 C-terminal domain-containing protein" evidence="2">
    <location>
        <begin position="21"/>
        <end position="814"/>
    </location>
</feature>
<dbReference type="EMBL" id="QWLV01000002">
    <property type="protein sequence ID" value="RHW18493.1"/>
    <property type="molecule type" value="Genomic_DNA"/>
</dbReference>
<feature type="signal peptide" evidence="2">
    <location>
        <begin position="1"/>
        <end position="20"/>
    </location>
</feature>
<comment type="caution">
    <text evidence="4">The sequence shown here is derived from an EMBL/GenBank/DDBJ whole genome shotgun (WGS) entry which is preliminary data.</text>
</comment>
<protein>
    <recommendedName>
        <fullName evidence="3">Gylcosyl hydrolase 115 C-terminal domain-containing protein</fullName>
    </recommendedName>
</protein>
<organism evidence="4 5">
    <name type="scientific">Sphingomonas gilva</name>
    <dbReference type="NCBI Taxonomy" id="2305907"/>
    <lineage>
        <taxon>Bacteria</taxon>
        <taxon>Pseudomonadati</taxon>
        <taxon>Pseudomonadota</taxon>
        <taxon>Alphaproteobacteria</taxon>
        <taxon>Sphingomonadales</taxon>
        <taxon>Sphingomonadaceae</taxon>
        <taxon>Sphingomonas</taxon>
    </lineage>
</organism>
<dbReference type="Pfam" id="PF15979">
    <property type="entry name" value="Glyco_hydro_115"/>
    <property type="match status" value="1"/>
</dbReference>
<dbReference type="Gene3D" id="1.20.58.2150">
    <property type="match status" value="1"/>
</dbReference>
<proteinExistence type="predicted"/>
<keyword evidence="5" id="KW-1185">Reference proteome</keyword>
<name>A0A396RVK4_9SPHN</name>
<dbReference type="PANTHER" id="PTHR37842">
    <property type="match status" value="1"/>
</dbReference>
<dbReference type="InterPro" id="IPR029018">
    <property type="entry name" value="Hex-like_dom2"/>
</dbReference>
<evidence type="ECO:0000313" key="5">
    <source>
        <dbReference type="Proteomes" id="UP000266693"/>
    </source>
</evidence>
<dbReference type="SUPFAM" id="SSF55545">
    <property type="entry name" value="beta-N-acetylhexosaminidase-like domain"/>
    <property type="match status" value="1"/>
</dbReference>
<dbReference type="InterPro" id="IPR042301">
    <property type="entry name" value="GH115_sf"/>
</dbReference>
<accession>A0A396RVK4</accession>
<evidence type="ECO:0000313" key="4">
    <source>
        <dbReference type="EMBL" id="RHW18493.1"/>
    </source>
</evidence>
<dbReference type="PANTHER" id="PTHR37842:SF2">
    <property type="entry name" value="GYLCOSYL HYDROLASE 115 C-TERMINAL DOMAIN-CONTAINING PROTEIN"/>
    <property type="match status" value="1"/>
</dbReference>